<dbReference type="PANTHER" id="PTHR32196:SF15">
    <property type="entry name" value="SUGAR ABC TRANSPORTER PERMEASE PROTEIN"/>
    <property type="match status" value="1"/>
</dbReference>
<dbReference type="GO" id="GO:0005886">
    <property type="term" value="C:plasma membrane"/>
    <property type="evidence" value="ECO:0007669"/>
    <property type="project" value="UniProtKB-SubCell"/>
</dbReference>
<evidence type="ECO:0000313" key="8">
    <source>
        <dbReference type="Proteomes" id="UP000469523"/>
    </source>
</evidence>
<dbReference type="Proteomes" id="UP000469523">
    <property type="component" value="Unassembled WGS sequence"/>
</dbReference>
<feature type="transmembrane region" description="Helical" evidence="6">
    <location>
        <begin position="312"/>
        <end position="331"/>
    </location>
</feature>
<evidence type="ECO:0000256" key="2">
    <source>
        <dbReference type="ARBA" id="ARBA00022475"/>
    </source>
</evidence>
<evidence type="ECO:0000256" key="6">
    <source>
        <dbReference type="SAM" id="Phobius"/>
    </source>
</evidence>
<keyword evidence="2" id="KW-1003">Cell membrane</keyword>
<dbReference type="PANTHER" id="PTHR32196">
    <property type="entry name" value="ABC TRANSPORTER PERMEASE PROTEIN YPHD-RELATED-RELATED"/>
    <property type="match status" value="1"/>
</dbReference>
<feature type="transmembrane region" description="Helical" evidence="6">
    <location>
        <begin position="38"/>
        <end position="71"/>
    </location>
</feature>
<organism evidence="7 8">
    <name type="scientific">Tissierella pigra</name>
    <dbReference type="NCBI Taxonomy" id="2607614"/>
    <lineage>
        <taxon>Bacteria</taxon>
        <taxon>Bacillati</taxon>
        <taxon>Bacillota</taxon>
        <taxon>Tissierellia</taxon>
        <taxon>Tissierellales</taxon>
        <taxon>Tissierellaceae</taxon>
        <taxon>Tissierella</taxon>
    </lineage>
</organism>
<feature type="transmembrane region" description="Helical" evidence="6">
    <location>
        <begin position="169"/>
        <end position="196"/>
    </location>
</feature>
<reference evidence="7 8" key="1">
    <citation type="submission" date="2019-09" db="EMBL/GenBank/DDBJ databases">
        <title>In-depth cultivation of the pig gut microbiome towards novel bacterial diversity and tailored functional studies.</title>
        <authorList>
            <person name="Wylensek D."/>
            <person name="Hitch T.C.A."/>
            <person name="Clavel T."/>
        </authorList>
    </citation>
    <scope>NUCLEOTIDE SEQUENCE [LARGE SCALE GENOMIC DNA]</scope>
    <source>
        <strain evidence="7 8">WCA3-693-APC-4?</strain>
    </source>
</reference>
<proteinExistence type="predicted"/>
<protein>
    <submittedName>
        <fullName evidence="7">ABC transporter permease</fullName>
    </submittedName>
</protein>
<evidence type="ECO:0000256" key="3">
    <source>
        <dbReference type="ARBA" id="ARBA00022692"/>
    </source>
</evidence>
<sequence>MMVPIVFLVLCLGGFFLSGLPVNFLFNEMVFRLSRNLILVLSLIIPVISGMGLNFGIVLGAMAGQIGLIIIMNYNIGGIGGLFLALLLSTPVAIFFGYLVGKVLNKAKGKEMITSMILGFFANGIYQLVFIVLAGRIIPFSNPNMLMSTGTGLRNTIDLNIVRKSFDGFIFSGITSYPIFTFIITILLFVGLYFFLKTKLGQEMRAVGQSMHIASVSGIDVDRTRIISIIISTVLAAWGQIIYLQNMGTLNTYNNHEQVGLFAVASLLIGGASVDKASWKEAFIGTFLFHLLFIISPLAGQNLMGNAQIGEYFRVFIAYGVIGVALLLHAWEKNKAITQLSDI</sequence>
<feature type="transmembrane region" description="Helical" evidence="6">
    <location>
        <begin position="112"/>
        <end position="138"/>
    </location>
</feature>
<comment type="subcellular location">
    <subcellularLocation>
        <location evidence="1">Cell membrane</location>
        <topology evidence="1">Multi-pass membrane protein</topology>
    </subcellularLocation>
</comment>
<dbReference type="InterPro" id="IPR001851">
    <property type="entry name" value="ABC_transp_permease"/>
</dbReference>
<feature type="transmembrane region" description="Helical" evidence="6">
    <location>
        <begin position="6"/>
        <end position="26"/>
    </location>
</feature>
<evidence type="ECO:0000313" key="7">
    <source>
        <dbReference type="EMBL" id="MSU02688.1"/>
    </source>
</evidence>
<dbReference type="GO" id="GO:0022857">
    <property type="term" value="F:transmembrane transporter activity"/>
    <property type="evidence" value="ECO:0007669"/>
    <property type="project" value="InterPro"/>
</dbReference>
<keyword evidence="3 6" id="KW-0812">Transmembrane</keyword>
<dbReference type="Pfam" id="PF02653">
    <property type="entry name" value="BPD_transp_2"/>
    <property type="match status" value="1"/>
</dbReference>
<keyword evidence="5 6" id="KW-0472">Membrane</keyword>
<keyword evidence="8" id="KW-1185">Reference proteome</keyword>
<keyword evidence="4 6" id="KW-1133">Transmembrane helix</keyword>
<dbReference type="EMBL" id="VUNQ01000040">
    <property type="protein sequence ID" value="MSU02688.1"/>
    <property type="molecule type" value="Genomic_DNA"/>
</dbReference>
<accession>A0A6N7Y2K6</accession>
<name>A0A6N7Y2K6_9FIRM</name>
<evidence type="ECO:0000256" key="4">
    <source>
        <dbReference type="ARBA" id="ARBA00022989"/>
    </source>
</evidence>
<comment type="caution">
    <text evidence="7">The sequence shown here is derived from an EMBL/GenBank/DDBJ whole genome shotgun (WGS) entry which is preliminary data.</text>
</comment>
<dbReference type="AlphaFoldDB" id="A0A6N7Y2K6"/>
<evidence type="ECO:0000256" key="5">
    <source>
        <dbReference type="ARBA" id="ARBA00023136"/>
    </source>
</evidence>
<dbReference type="RefSeq" id="WP_154441753.1">
    <property type="nucleotide sequence ID" value="NZ_VUNQ01000040.1"/>
</dbReference>
<gene>
    <name evidence="7" type="ORF">FYJ83_14600</name>
</gene>
<feature type="transmembrane region" description="Helical" evidence="6">
    <location>
        <begin position="77"/>
        <end position="100"/>
    </location>
</feature>
<feature type="transmembrane region" description="Helical" evidence="6">
    <location>
        <begin position="226"/>
        <end position="246"/>
    </location>
</feature>
<evidence type="ECO:0000256" key="1">
    <source>
        <dbReference type="ARBA" id="ARBA00004651"/>
    </source>
</evidence>
<feature type="transmembrane region" description="Helical" evidence="6">
    <location>
        <begin position="282"/>
        <end position="300"/>
    </location>
</feature>